<keyword evidence="2" id="KW-1185">Reference proteome</keyword>
<sequence length="183" mass="20510">MDAGACSSLSRLVAMHSSRSSPRVFDSPPPRLGPRSCHDVIAVAFDIQIHIYIPAVDDVDLVVTITDAYHHPPFTIQRCLPFFHCTPDPTWFDWAHAAAAIRPALPAHYVLAGVAVNSDHPHIGTYVGISVYFNSHRNAISDCERSRYQDSVSCAYAHNERRRSRIIVHGMLQSREPQTPRRM</sequence>
<protein>
    <submittedName>
        <fullName evidence="1">Uncharacterized protein</fullName>
    </submittedName>
</protein>
<dbReference type="EMBL" id="JAACJJ010000043">
    <property type="protein sequence ID" value="KAF5315457.1"/>
    <property type="molecule type" value="Genomic_DNA"/>
</dbReference>
<comment type="caution">
    <text evidence="1">The sequence shown here is derived from an EMBL/GenBank/DDBJ whole genome shotgun (WGS) entry which is preliminary data.</text>
</comment>
<evidence type="ECO:0000313" key="2">
    <source>
        <dbReference type="Proteomes" id="UP000567179"/>
    </source>
</evidence>
<organism evidence="1 2">
    <name type="scientific">Psilocybe cf. subviscida</name>
    <dbReference type="NCBI Taxonomy" id="2480587"/>
    <lineage>
        <taxon>Eukaryota</taxon>
        <taxon>Fungi</taxon>
        <taxon>Dikarya</taxon>
        <taxon>Basidiomycota</taxon>
        <taxon>Agaricomycotina</taxon>
        <taxon>Agaricomycetes</taxon>
        <taxon>Agaricomycetidae</taxon>
        <taxon>Agaricales</taxon>
        <taxon>Agaricineae</taxon>
        <taxon>Strophariaceae</taxon>
        <taxon>Psilocybe</taxon>
    </lineage>
</organism>
<dbReference type="Proteomes" id="UP000567179">
    <property type="component" value="Unassembled WGS sequence"/>
</dbReference>
<gene>
    <name evidence="1" type="ORF">D9619_007597</name>
</gene>
<evidence type="ECO:0000313" key="1">
    <source>
        <dbReference type="EMBL" id="KAF5315457.1"/>
    </source>
</evidence>
<name>A0A8H5B492_9AGAR</name>
<reference evidence="1 2" key="1">
    <citation type="journal article" date="2020" name="ISME J.">
        <title>Uncovering the hidden diversity of litter-decomposition mechanisms in mushroom-forming fungi.</title>
        <authorList>
            <person name="Floudas D."/>
            <person name="Bentzer J."/>
            <person name="Ahren D."/>
            <person name="Johansson T."/>
            <person name="Persson P."/>
            <person name="Tunlid A."/>
        </authorList>
    </citation>
    <scope>NUCLEOTIDE SEQUENCE [LARGE SCALE GENOMIC DNA]</scope>
    <source>
        <strain evidence="1 2">CBS 101986</strain>
    </source>
</reference>
<proteinExistence type="predicted"/>
<dbReference type="AlphaFoldDB" id="A0A8H5B492"/>
<accession>A0A8H5B492</accession>